<reference evidence="2" key="2">
    <citation type="submission" date="2022-10" db="EMBL/GenBank/DDBJ databases">
        <authorList>
            <consortium name="ENA_rothamsted_submissions"/>
            <consortium name="culmorum"/>
            <person name="King R."/>
        </authorList>
    </citation>
    <scope>NUCLEOTIDE SEQUENCE</scope>
</reference>
<protein>
    <recommendedName>
        <fullName evidence="1">MADF domain-containing protein</fullName>
    </recommendedName>
</protein>
<dbReference type="GO" id="GO:0006357">
    <property type="term" value="P:regulation of transcription by RNA polymerase II"/>
    <property type="evidence" value="ECO:0007669"/>
    <property type="project" value="TreeGrafter"/>
</dbReference>
<dbReference type="InterPro" id="IPR039353">
    <property type="entry name" value="TF_Adf1"/>
</dbReference>
<sequence>MSKKLNSDIEQFIDIVREYPIIYSKQGAISGSVNNNEKNQIWVEVAKRLNEDDPGKLKQKWRNLRDSYQKAMKYKRDLEEIGQLSKYHPYRHEHKMSFLLPHILADFPSKRKRTKVYDENEDSKSEKIDKKESVIYAIESQEVEYLVEDSVYADRNEDDERIEAIVYKDSTEDDIEQTDEIETESNICYEEVESCHELSITEPSEMPARSTLDDIDVWLSSIKASMLKLTKINRARAKRDINSILSNYEIEQYEAESN</sequence>
<dbReference type="PANTHER" id="PTHR12243:SF67">
    <property type="entry name" value="COREPRESSOR OF PANGOLIN, ISOFORM A-RELATED"/>
    <property type="match status" value="1"/>
</dbReference>
<name>A0A9N9RX85_9DIPT</name>
<dbReference type="EMBL" id="OU895878">
    <property type="protein sequence ID" value="CAG9805582.1"/>
    <property type="molecule type" value="Genomic_DNA"/>
</dbReference>
<dbReference type="GO" id="GO:0005667">
    <property type="term" value="C:transcription regulator complex"/>
    <property type="evidence" value="ECO:0007669"/>
    <property type="project" value="TreeGrafter"/>
</dbReference>
<feature type="domain" description="MADF" evidence="1">
    <location>
        <begin position="11"/>
        <end position="104"/>
    </location>
</feature>
<dbReference type="OrthoDB" id="6147983at2759"/>
<dbReference type="Proteomes" id="UP001153620">
    <property type="component" value="Chromosome 2"/>
</dbReference>
<dbReference type="Pfam" id="PF10545">
    <property type="entry name" value="MADF_DNA_bdg"/>
    <property type="match status" value="1"/>
</dbReference>
<dbReference type="InterPro" id="IPR006578">
    <property type="entry name" value="MADF-dom"/>
</dbReference>
<keyword evidence="3" id="KW-1185">Reference proteome</keyword>
<evidence type="ECO:0000313" key="3">
    <source>
        <dbReference type="Proteomes" id="UP001153620"/>
    </source>
</evidence>
<proteinExistence type="predicted"/>
<dbReference type="PROSITE" id="PS51029">
    <property type="entry name" value="MADF"/>
    <property type="match status" value="1"/>
</dbReference>
<dbReference type="AlphaFoldDB" id="A0A9N9RX85"/>
<accession>A0A9N9RX85</accession>
<organism evidence="2 3">
    <name type="scientific">Chironomus riparius</name>
    <dbReference type="NCBI Taxonomy" id="315576"/>
    <lineage>
        <taxon>Eukaryota</taxon>
        <taxon>Metazoa</taxon>
        <taxon>Ecdysozoa</taxon>
        <taxon>Arthropoda</taxon>
        <taxon>Hexapoda</taxon>
        <taxon>Insecta</taxon>
        <taxon>Pterygota</taxon>
        <taxon>Neoptera</taxon>
        <taxon>Endopterygota</taxon>
        <taxon>Diptera</taxon>
        <taxon>Nematocera</taxon>
        <taxon>Chironomoidea</taxon>
        <taxon>Chironomidae</taxon>
        <taxon>Chironominae</taxon>
        <taxon>Chironomus</taxon>
    </lineage>
</organism>
<evidence type="ECO:0000259" key="1">
    <source>
        <dbReference type="PROSITE" id="PS51029"/>
    </source>
</evidence>
<dbReference type="SMART" id="SM00595">
    <property type="entry name" value="MADF"/>
    <property type="match status" value="1"/>
</dbReference>
<dbReference type="PANTHER" id="PTHR12243">
    <property type="entry name" value="MADF DOMAIN TRANSCRIPTION FACTOR"/>
    <property type="match status" value="1"/>
</dbReference>
<reference evidence="2" key="1">
    <citation type="submission" date="2022-01" db="EMBL/GenBank/DDBJ databases">
        <authorList>
            <person name="King R."/>
        </authorList>
    </citation>
    <scope>NUCLEOTIDE SEQUENCE</scope>
</reference>
<dbReference type="GO" id="GO:0005634">
    <property type="term" value="C:nucleus"/>
    <property type="evidence" value="ECO:0007669"/>
    <property type="project" value="TreeGrafter"/>
</dbReference>
<gene>
    <name evidence="2" type="ORF">CHIRRI_LOCUS8451</name>
</gene>
<evidence type="ECO:0000313" key="2">
    <source>
        <dbReference type="EMBL" id="CAG9805582.1"/>
    </source>
</evidence>